<feature type="region of interest" description="Disordered" evidence="3">
    <location>
        <begin position="38"/>
        <end position="62"/>
    </location>
</feature>
<protein>
    <recommendedName>
        <fullName evidence="4">Bromo domain-containing protein</fullName>
    </recommendedName>
</protein>
<dbReference type="GO" id="GO:0006325">
    <property type="term" value="P:chromatin organization"/>
    <property type="evidence" value="ECO:0007669"/>
    <property type="project" value="UniProtKB-ARBA"/>
</dbReference>
<feature type="region of interest" description="Disordered" evidence="3">
    <location>
        <begin position="316"/>
        <end position="404"/>
    </location>
</feature>
<feature type="compositionally biased region" description="Basic and acidic residues" evidence="3">
    <location>
        <begin position="627"/>
        <end position="636"/>
    </location>
</feature>
<dbReference type="PANTHER" id="PTHR15398:SF4">
    <property type="entry name" value="BROMODOMAIN-CONTAINING PROTEIN 8 ISOFORM X1"/>
    <property type="match status" value="1"/>
</dbReference>
<dbReference type="Pfam" id="PF00439">
    <property type="entry name" value="Bromodomain"/>
    <property type="match status" value="1"/>
</dbReference>
<evidence type="ECO:0000313" key="5">
    <source>
        <dbReference type="EMBL" id="OAL62284.1"/>
    </source>
</evidence>
<evidence type="ECO:0000313" key="6">
    <source>
        <dbReference type="Proteomes" id="UP000243015"/>
    </source>
</evidence>
<evidence type="ECO:0000256" key="2">
    <source>
        <dbReference type="SAM" id="Coils"/>
    </source>
</evidence>
<feature type="compositionally biased region" description="Basic and acidic residues" evidence="3">
    <location>
        <begin position="136"/>
        <end position="147"/>
    </location>
</feature>
<feature type="compositionally biased region" description="Polar residues" evidence="3">
    <location>
        <begin position="663"/>
        <end position="675"/>
    </location>
</feature>
<accession>A0A178EQL8</accession>
<feature type="compositionally biased region" description="Basic and acidic residues" evidence="3">
    <location>
        <begin position="46"/>
        <end position="60"/>
    </location>
</feature>
<dbReference type="VEuPathDB" id="FungiDB:TERG_03474"/>
<feature type="compositionally biased region" description="Polar residues" evidence="3">
    <location>
        <begin position="421"/>
        <end position="445"/>
    </location>
</feature>
<sequence>MLANAQGEATTTATARTTTRLAIYTRDATLERHYGQPLTPIHGQKRREEKPGVLKGDQPRECNGMPSLSSYTPFESLLFFQSLATLKCRPDSFVPVSELLRNNPFIQQDVKYDANRLSPQALEELYTTLLVDGVRSSDDEASDHSHSAQDAANLKKRKHAQAAQDGTARSHSAAMPDLVDKLYARYKARVTREIRREEQRYAEIKDEIRRLEAGEDLQKQPVTADGSNVAPSTSVGAPPATTATPPPKPEAAREKVVGRIPQEAVQTPAQTPTTAGSPQGVRPVQPTAGPPAATAPQEAPINSTYNFKSVLLANQGQQLQQQQQPQQPQLPSQASPPVSTPGPNIYPNIQPFPPPAHPTSTSAASQPAYQNVAPPIPLNRAAQQPPPPPPPPPNTTWNRTPQIPSKTVPQTVKFQPLLTPQTIPQSSYGHGSARSTPKPSNQARNKATPAPKPLAPSIDKPSIPLTQNPPLSAPLAIAPPLAGGVSTLTPLPTTTQPTVTPDAAALEKLRTQLPSFAHSIGKRPPRPSLVTPSGNTPWKIPGPISLPNEPGSPERPKSADISPISERALSPSGQEDVEQWTEQGSRRKLDLGGAAPRESPKHAGDASSPSNPPSGRPRTRGQSIASRGEDTRHIKNELPSTPGGITGDDMDSGHYRAKRKRSPSGSFSLAHEQQPSDWLKDSQYVMCSRTFGRTCGPIMNDVAAHKYASIFAKPLTNRDAPGYKDLIYRPQDIKSIKSAIHQGSRAVAAASEASQITEETPPSTTASASASAAAAAAAASGAGPSAKSNVLLATKSAELMPPKGIVNSSQLEKELIRMFANAIMFNPTPDHTFGPAFPMRTDFSSREGTRSAEPDEGGIINDTLEMYEDVEKAISTWRSAERPMDDAGGKAFLALKRGTPVDSNDADD</sequence>
<evidence type="ECO:0000256" key="3">
    <source>
        <dbReference type="SAM" id="MobiDB-lite"/>
    </source>
</evidence>
<feature type="region of interest" description="Disordered" evidence="3">
    <location>
        <begin position="421"/>
        <end position="478"/>
    </location>
</feature>
<proteinExistence type="predicted"/>
<name>A0A178EQL8_TRIRU</name>
<feature type="compositionally biased region" description="Low complexity" evidence="3">
    <location>
        <begin position="316"/>
        <end position="337"/>
    </location>
</feature>
<reference evidence="5 6" key="1">
    <citation type="submission" date="2016-05" db="EMBL/GenBank/DDBJ databases">
        <title>Genome sequencing of Trichophyton rubrum CMCC(F)T1i isolated from hair.</title>
        <authorList>
            <person name="Zhan P."/>
            <person name="Tao Y."/>
            <person name="Liu W."/>
        </authorList>
    </citation>
    <scope>NUCLEOTIDE SEQUENCE [LARGE SCALE GENOMIC DNA]</scope>
    <source>
        <strain evidence="6">CMCC(F)T1i</strain>
    </source>
</reference>
<feature type="compositionally biased region" description="Polar residues" evidence="3">
    <location>
        <begin position="395"/>
        <end position="404"/>
    </location>
</feature>
<feature type="region of interest" description="Disordered" evidence="3">
    <location>
        <begin position="136"/>
        <end position="173"/>
    </location>
</feature>
<evidence type="ECO:0000256" key="1">
    <source>
        <dbReference type="ARBA" id="ARBA00023117"/>
    </source>
</evidence>
<feature type="region of interest" description="Disordered" evidence="3">
    <location>
        <begin position="516"/>
        <end position="675"/>
    </location>
</feature>
<keyword evidence="1" id="KW-0103">Bromodomain</keyword>
<feature type="compositionally biased region" description="Low complexity" evidence="3">
    <location>
        <begin position="230"/>
        <end position="243"/>
    </location>
</feature>
<keyword evidence="2" id="KW-0175">Coiled coil</keyword>
<dbReference type="PANTHER" id="PTHR15398">
    <property type="entry name" value="BROMODOMAIN-CONTAINING PROTEIN 8"/>
    <property type="match status" value="1"/>
</dbReference>
<dbReference type="GO" id="GO:0035267">
    <property type="term" value="C:NuA4 histone acetyltransferase complex"/>
    <property type="evidence" value="ECO:0007669"/>
    <property type="project" value="TreeGrafter"/>
</dbReference>
<evidence type="ECO:0000259" key="4">
    <source>
        <dbReference type="Pfam" id="PF00439"/>
    </source>
</evidence>
<organism evidence="5 6">
    <name type="scientific">Trichophyton rubrum</name>
    <name type="common">Athlete's foot fungus</name>
    <name type="synonym">Epidermophyton rubrum</name>
    <dbReference type="NCBI Taxonomy" id="5551"/>
    <lineage>
        <taxon>Eukaryota</taxon>
        <taxon>Fungi</taxon>
        <taxon>Dikarya</taxon>
        <taxon>Ascomycota</taxon>
        <taxon>Pezizomycotina</taxon>
        <taxon>Eurotiomycetes</taxon>
        <taxon>Eurotiomycetidae</taxon>
        <taxon>Onygenales</taxon>
        <taxon>Arthrodermataceae</taxon>
        <taxon>Trichophyton</taxon>
    </lineage>
</organism>
<feature type="compositionally biased region" description="Low complexity" evidence="3">
    <location>
        <begin position="261"/>
        <end position="299"/>
    </location>
</feature>
<feature type="domain" description="Bromo" evidence="4">
    <location>
        <begin position="697"/>
        <end position="742"/>
    </location>
</feature>
<gene>
    <name evidence="5" type="ORF">A7C99_6863</name>
</gene>
<feature type="compositionally biased region" description="Pro residues" evidence="3">
    <location>
        <begin position="384"/>
        <end position="394"/>
    </location>
</feature>
<feature type="coiled-coil region" evidence="2">
    <location>
        <begin position="187"/>
        <end position="214"/>
    </location>
</feature>
<dbReference type="SUPFAM" id="SSF47370">
    <property type="entry name" value="Bromodomain"/>
    <property type="match status" value="1"/>
</dbReference>
<feature type="compositionally biased region" description="Low complexity" evidence="3">
    <location>
        <begin position="469"/>
        <end position="478"/>
    </location>
</feature>
<feature type="compositionally biased region" description="Low complexity" evidence="3">
    <location>
        <begin position="358"/>
        <end position="368"/>
    </location>
</feature>
<dbReference type="AlphaFoldDB" id="A0A178EQL8"/>
<dbReference type="EMBL" id="LHPM01000019">
    <property type="protein sequence ID" value="OAL62284.1"/>
    <property type="molecule type" value="Genomic_DNA"/>
</dbReference>
<feature type="region of interest" description="Disordered" evidence="3">
    <location>
        <begin position="215"/>
        <end position="299"/>
    </location>
</feature>
<dbReference type="Proteomes" id="UP000243015">
    <property type="component" value="Unassembled WGS sequence"/>
</dbReference>
<dbReference type="Gene3D" id="1.20.920.10">
    <property type="entry name" value="Bromodomain-like"/>
    <property type="match status" value="1"/>
</dbReference>
<dbReference type="InterPro" id="IPR036427">
    <property type="entry name" value="Bromodomain-like_sf"/>
</dbReference>
<dbReference type="InterPro" id="IPR001487">
    <property type="entry name" value="Bromodomain"/>
</dbReference>
<comment type="caution">
    <text evidence="5">The sequence shown here is derived from an EMBL/GenBank/DDBJ whole genome shotgun (WGS) entry which is preliminary data.</text>
</comment>